<evidence type="ECO:0000259" key="1">
    <source>
        <dbReference type="Pfam" id="PF20415"/>
    </source>
</evidence>
<proteinExistence type="predicted"/>
<dbReference type="Pfam" id="PF20415">
    <property type="entry name" value="DUF6699"/>
    <property type="match status" value="1"/>
</dbReference>
<evidence type="ECO:0000313" key="2">
    <source>
        <dbReference type="EMBL" id="KAF8474365.1"/>
    </source>
</evidence>
<dbReference type="AlphaFoldDB" id="A0A9P5K0F6"/>
<protein>
    <recommendedName>
        <fullName evidence="1">DUF6699 domain-containing protein</fullName>
    </recommendedName>
</protein>
<dbReference type="EMBL" id="WHVB01000017">
    <property type="protein sequence ID" value="KAF8474365.1"/>
    <property type="molecule type" value="Genomic_DNA"/>
</dbReference>
<reference evidence="2" key="2">
    <citation type="journal article" date="2020" name="Nat. Commun.">
        <title>Large-scale genome sequencing of mycorrhizal fungi provides insights into the early evolution of symbiotic traits.</title>
        <authorList>
            <person name="Miyauchi S."/>
            <person name="Kiss E."/>
            <person name="Kuo A."/>
            <person name="Drula E."/>
            <person name="Kohler A."/>
            <person name="Sanchez-Garcia M."/>
            <person name="Morin E."/>
            <person name="Andreopoulos B."/>
            <person name="Barry K.W."/>
            <person name="Bonito G."/>
            <person name="Buee M."/>
            <person name="Carver A."/>
            <person name="Chen C."/>
            <person name="Cichocki N."/>
            <person name="Clum A."/>
            <person name="Culley D."/>
            <person name="Crous P.W."/>
            <person name="Fauchery L."/>
            <person name="Girlanda M."/>
            <person name="Hayes R.D."/>
            <person name="Keri Z."/>
            <person name="LaButti K."/>
            <person name="Lipzen A."/>
            <person name="Lombard V."/>
            <person name="Magnuson J."/>
            <person name="Maillard F."/>
            <person name="Murat C."/>
            <person name="Nolan M."/>
            <person name="Ohm R.A."/>
            <person name="Pangilinan J."/>
            <person name="Pereira M.F."/>
            <person name="Perotto S."/>
            <person name="Peter M."/>
            <person name="Pfister S."/>
            <person name="Riley R."/>
            <person name="Sitrit Y."/>
            <person name="Stielow J.B."/>
            <person name="Szollosi G."/>
            <person name="Zifcakova L."/>
            <person name="Stursova M."/>
            <person name="Spatafora J.W."/>
            <person name="Tedersoo L."/>
            <person name="Vaario L.M."/>
            <person name="Yamada A."/>
            <person name="Yan M."/>
            <person name="Wang P."/>
            <person name="Xu J."/>
            <person name="Bruns T."/>
            <person name="Baldrian P."/>
            <person name="Vilgalys R."/>
            <person name="Dunand C."/>
            <person name="Henrissat B."/>
            <person name="Grigoriev I.V."/>
            <person name="Hibbett D."/>
            <person name="Nagy L.G."/>
            <person name="Martin F.M."/>
        </authorList>
    </citation>
    <scope>NUCLEOTIDE SEQUENCE</scope>
    <source>
        <strain evidence="2">Prilba</strain>
    </source>
</reference>
<dbReference type="OrthoDB" id="3224413at2759"/>
<keyword evidence="3" id="KW-1185">Reference proteome</keyword>
<accession>A0A9P5K0F6</accession>
<name>A0A9P5K0F6_9AGAM</name>
<gene>
    <name evidence="2" type="ORF">DFH94DRAFT_761748</name>
</gene>
<dbReference type="InterPro" id="IPR046522">
    <property type="entry name" value="DUF6699"/>
</dbReference>
<evidence type="ECO:0000313" key="3">
    <source>
        <dbReference type="Proteomes" id="UP000759537"/>
    </source>
</evidence>
<sequence length="138" mass="15041">MTQSLDHDYGLPKEELTSPAVHPPILSLKLESHQGYPQAISIETSGDSGGVGVTVQDVLRTILKDLRIPIPTQELSKLGDRELAEIDAAFGERCKSEEELSEGPRRIDYLCGRDRLRILPKLSPDGSVLLPTSTPTPA</sequence>
<feature type="domain" description="DUF6699" evidence="1">
    <location>
        <begin position="8"/>
        <end position="121"/>
    </location>
</feature>
<reference evidence="2" key="1">
    <citation type="submission" date="2019-10" db="EMBL/GenBank/DDBJ databases">
        <authorList>
            <consortium name="DOE Joint Genome Institute"/>
            <person name="Kuo A."/>
            <person name="Miyauchi S."/>
            <person name="Kiss E."/>
            <person name="Drula E."/>
            <person name="Kohler A."/>
            <person name="Sanchez-Garcia M."/>
            <person name="Andreopoulos B."/>
            <person name="Barry K.W."/>
            <person name="Bonito G."/>
            <person name="Buee M."/>
            <person name="Carver A."/>
            <person name="Chen C."/>
            <person name="Cichocki N."/>
            <person name="Clum A."/>
            <person name="Culley D."/>
            <person name="Crous P.W."/>
            <person name="Fauchery L."/>
            <person name="Girlanda M."/>
            <person name="Hayes R."/>
            <person name="Keri Z."/>
            <person name="LaButti K."/>
            <person name="Lipzen A."/>
            <person name="Lombard V."/>
            <person name="Magnuson J."/>
            <person name="Maillard F."/>
            <person name="Morin E."/>
            <person name="Murat C."/>
            <person name="Nolan M."/>
            <person name="Ohm R."/>
            <person name="Pangilinan J."/>
            <person name="Pereira M."/>
            <person name="Perotto S."/>
            <person name="Peter M."/>
            <person name="Riley R."/>
            <person name="Sitrit Y."/>
            <person name="Stielow B."/>
            <person name="Szollosi G."/>
            <person name="Zifcakova L."/>
            <person name="Stursova M."/>
            <person name="Spatafora J.W."/>
            <person name="Tedersoo L."/>
            <person name="Vaario L.-M."/>
            <person name="Yamada A."/>
            <person name="Yan M."/>
            <person name="Wang P."/>
            <person name="Xu J."/>
            <person name="Bruns T."/>
            <person name="Baldrian P."/>
            <person name="Vilgalys R."/>
            <person name="Henrissat B."/>
            <person name="Grigoriev I.V."/>
            <person name="Hibbett D."/>
            <person name="Nagy L.G."/>
            <person name="Martin F.M."/>
        </authorList>
    </citation>
    <scope>NUCLEOTIDE SEQUENCE</scope>
    <source>
        <strain evidence="2">Prilba</strain>
    </source>
</reference>
<comment type="caution">
    <text evidence="2">The sequence shown here is derived from an EMBL/GenBank/DDBJ whole genome shotgun (WGS) entry which is preliminary data.</text>
</comment>
<dbReference type="Proteomes" id="UP000759537">
    <property type="component" value="Unassembled WGS sequence"/>
</dbReference>
<organism evidence="2 3">
    <name type="scientific">Russula ochroleuca</name>
    <dbReference type="NCBI Taxonomy" id="152965"/>
    <lineage>
        <taxon>Eukaryota</taxon>
        <taxon>Fungi</taxon>
        <taxon>Dikarya</taxon>
        <taxon>Basidiomycota</taxon>
        <taxon>Agaricomycotina</taxon>
        <taxon>Agaricomycetes</taxon>
        <taxon>Russulales</taxon>
        <taxon>Russulaceae</taxon>
        <taxon>Russula</taxon>
    </lineage>
</organism>